<dbReference type="AlphaFoldDB" id="A0A2W5P5Z7"/>
<organism evidence="2 3">
    <name type="scientific">Variovorax paradoxus</name>
    <dbReference type="NCBI Taxonomy" id="34073"/>
    <lineage>
        <taxon>Bacteria</taxon>
        <taxon>Pseudomonadati</taxon>
        <taxon>Pseudomonadota</taxon>
        <taxon>Betaproteobacteria</taxon>
        <taxon>Burkholderiales</taxon>
        <taxon>Comamonadaceae</taxon>
        <taxon>Variovorax</taxon>
    </lineage>
</organism>
<proteinExistence type="predicted"/>
<dbReference type="Proteomes" id="UP000249135">
    <property type="component" value="Unassembled WGS sequence"/>
</dbReference>
<dbReference type="EMBL" id="QFPP01000715">
    <property type="protein sequence ID" value="PZQ59998.1"/>
    <property type="molecule type" value="Genomic_DNA"/>
</dbReference>
<keyword evidence="1" id="KW-0732">Signal</keyword>
<comment type="caution">
    <text evidence="2">The sequence shown here is derived from an EMBL/GenBank/DDBJ whole genome shotgun (WGS) entry which is preliminary data.</text>
</comment>
<name>A0A2W5P5Z7_VARPD</name>
<feature type="chain" id="PRO_5015979133" evidence="1">
    <location>
        <begin position="25"/>
        <end position="182"/>
    </location>
</feature>
<accession>A0A2W5P5Z7</accession>
<protein>
    <submittedName>
        <fullName evidence="2">Uncharacterized protein</fullName>
    </submittedName>
</protein>
<reference evidence="2 3" key="1">
    <citation type="submission" date="2017-08" db="EMBL/GenBank/DDBJ databases">
        <title>Infants hospitalized years apart are colonized by the same room-sourced microbial strains.</title>
        <authorList>
            <person name="Brooks B."/>
            <person name="Olm M.R."/>
            <person name="Firek B.A."/>
            <person name="Baker R."/>
            <person name="Thomas B.C."/>
            <person name="Morowitz M.J."/>
            <person name="Banfield J.F."/>
        </authorList>
    </citation>
    <scope>NUCLEOTIDE SEQUENCE [LARGE SCALE GENOMIC DNA]</scope>
    <source>
        <strain evidence="2">S2_005_003_R2_41</strain>
    </source>
</reference>
<evidence type="ECO:0000256" key="1">
    <source>
        <dbReference type="SAM" id="SignalP"/>
    </source>
</evidence>
<gene>
    <name evidence="2" type="ORF">DI563_29890</name>
</gene>
<sequence>MAGVMQRLLVLALWLLCAVLPAMAAPSAPGARASMAALGMQPAQVEYLANDAPFVVFDVSPRSLSAEDAARGVSQVSLSYVAVDALSRVEVSTFTRSGAAGEVEVHGLPVRIDCGGGIAGYRQCTVPAIGADARASGDLQFGLRVEAEGLDGERSVVLVMLPVQRPVPPPARRAATTPRRAP</sequence>
<evidence type="ECO:0000313" key="2">
    <source>
        <dbReference type="EMBL" id="PZQ59998.1"/>
    </source>
</evidence>
<feature type="signal peptide" evidence="1">
    <location>
        <begin position="1"/>
        <end position="24"/>
    </location>
</feature>
<evidence type="ECO:0000313" key="3">
    <source>
        <dbReference type="Proteomes" id="UP000249135"/>
    </source>
</evidence>